<dbReference type="Pfam" id="PF13385">
    <property type="entry name" value="Laminin_G_3"/>
    <property type="match status" value="1"/>
</dbReference>
<evidence type="ECO:0000256" key="4">
    <source>
        <dbReference type="ARBA" id="ARBA00022837"/>
    </source>
</evidence>
<feature type="chain" id="PRO_5038057248" description="Concanavalin A-like lectin/glucanases superfamily protein" evidence="6">
    <location>
        <begin position="21"/>
        <end position="848"/>
    </location>
</feature>
<keyword evidence="2" id="KW-0964">Secreted</keyword>
<evidence type="ECO:0008006" key="9">
    <source>
        <dbReference type="Google" id="ProtNLM"/>
    </source>
</evidence>
<accession>A0A934RUV8</accession>
<dbReference type="RefSeq" id="WP_200392035.1">
    <property type="nucleotide sequence ID" value="NZ_JAENIO010000027.1"/>
</dbReference>
<keyword evidence="8" id="KW-1185">Reference proteome</keyword>
<feature type="region of interest" description="Disordered" evidence="5">
    <location>
        <begin position="421"/>
        <end position="520"/>
    </location>
</feature>
<feature type="compositionally biased region" description="Polar residues" evidence="5">
    <location>
        <begin position="442"/>
        <end position="452"/>
    </location>
</feature>
<evidence type="ECO:0000313" key="7">
    <source>
        <dbReference type="EMBL" id="MBK1834600.1"/>
    </source>
</evidence>
<feature type="region of interest" description="Disordered" evidence="5">
    <location>
        <begin position="299"/>
        <end position="338"/>
    </location>
</feature>
<dbReference type="Proteomes" id="UP000604083">
    <property type="component" value="Unassembled WGS sequence"/>
</dbReference>
<dbReference type="EMBL" id="JAENIO010000027">
    <property type="protein sequence ID" value="MBK1834600.1"/>
    <property type="molecule type" value="Genomic_DNA"/>
</dbReference>
<dbReference type="SUPFAM" id="SSF49899">
    <property type="entry name" value="Concanavalin A-like lectins/glucanases"/>
    <property type="match status" value="1"/>
</dbReference>
<sequence>MKKSIPLFALSLGTLPTLQAADVTLTAADAINTSSFNSAGNWSNAEAPSAANDYFISIQQLRTPANGEDHTFAGNSLTLEPGGKFMYKGTGAVGVLTVENLILNGGFIRHANGPADVMLLDGAVNVTADSAIIPNQGAITILAPITGSANLSTGNEAHASGYTLTFASDSNDFTGNLIVTGGTFALEYLSNFGFVIGANGEANQISGPGTANLNGVFAIDLGGASSSPGDQWNLVTTASSSFRLDFAISGWTDNEDTTWSSPGGAYRFSTLSGTLFVDPDATTDSDNNSLPDRWEIISFGALGNDPDGDPDGDLSSNADEFAAGTHPNDDFDYPDTDEDYLPDGWELLYFGNLDGKEDDDPDGDSFTNGDELNDGTDPTDIKSSGDFENDGLADGWEILYFAEDGEDISDIQTLDAILARQDGLGDPDGDGANNEAEETADSDPTNASSTPADTDGDGLSDAWERANFGDLSAEPGQNPDGDAFDNLAEQNGFSDPNNISSTPSDADGNGTPDSEESPQPYTVDAHTLILYHMDANWGSLAVPNAANPGTFDGVGTSNETPTTVFQAAPSFRGFGGAGSLAANKGVAVDSNGDDLFRYDSSENPDHFDMSLLGPGFTLEGLINVPELVGAQHIWGGDGAGVRTFQFRLASSNITFDPLPNGGGDGPLVTFDLATLTGEHAFVPNEWFHVAMTYDSTTGETKFYWTRLDSGAQQANLVHTGTTSNFDFNATGAPLVFGNEGRSTGGTSEGVKGLLDEGRVSNIVREANDFLFGDGTPVESDLVLAIESKGQLSWNSSAGKTYTIERSTTLQPQSFIVIADNLPASGTGTTTYNDGDDLEKAFYRVRESN</sequence>
<evidence type="ECO:0000313" key="8">
    <source>
        <dbReference type="Proteomes" id="UP000604083"/>
    </source>
</evidence>
<keyword evidence="4" id="KW-0106">Calcium</keyword>
<organism evidence="7 8">
    <name type="scientific">Roseibacillus ishigakijimensis</name>
    <dbReference type="NCBI Taxonomy" id="454146"/>
    <lineage>
        <taxon>Bacteria</taxon>
        <taxon>Pseudomonadati</taxon>
        <taxon>Verrucomicrobiota</taxon>
        <taxon>Verrucomicrobiia</taxon>
        <taxon>Verrucomicrobiales</taxon>
        <taxon>Verrucomicrobiaceae</taxon>
        <taxon>Roseibacillus</taxon>
    </lineage>
</organism>
<comment type="caution">
    <text evidence="7">The sequence shown here is derived from an EMBL/GenBank/DDBJ whole genome shotgun (WGS) entry which is preliminary data.</text>
</comment>
<protein>
    <recommendedName>
        <fullName evidence="9">Concanavalin A-like lectin/glucanases superfamily protein</fullName>
    </recommendedName>
</protein>
<comment type="subcellular location">
    <subcellularLocation>
        <location evidence="1">Secreted</location>
    </subcellularLocation>
</comment>
<evidence type="ECO:0000256" key="6">
    <source>
        <dbReference type="SAM" id="SignalP"/>
    </source>
</evidence>
<evidence type="ECO:0000256" key="1">
    <source>
        <dbReference type="ARBA" id="ARBA00004613"/>
    </source>
</evidence>
<evidence type="ECO:0000256" key="3">
    <source>
        <dbReference type="ARBA" id="ARBA00022729"/>
    </source>
</evidence>
<feature type="compositionally biased region" description="Acidic residues" evidence="5">
    <location>
        <begin position="425"/>
        <end position="441"/>
    </location>
</feature>
<reference evidence="7" key="1">
    <citation type="submission" date="2021-01" db="EMBL/GenBank/DDBJ databases">
        <title>Modified the classification status of verrucomicrobia.</title>
        <authorList>
            <person name="Feng X."/>
        </authorList>
    </citation>
    <scope>NUCLEOTIDE SEQUENCE</scope>
    <source>
        <strain evidence="7">KCTC 12986</strain>
    </source>
</reference>
<name>A0A934RUV8_9BACT</name>
<keyword evidence="3 6" id="KW-0732">Signal</keyword>
<dbReference type="Gene3D" id="2.60.120.200">
    <property type="match status" value="1"/>
</dbReference>
<gene>
    <name evidence="7" type="ORF">JIN78_11055</name>
</gene>
<proteinExistence type="predicted"/>
<dbReference type="AlphaFoldDB" id="A0A934RUV8"/>
<dbReference type="InterPro" id="IPR013320">
    <property type="entry name" value="ConA-like_dom_sf"/>
</dbReference>
<evidence type="ECO:0000256" key="2">
    <source>
        <dbReference type="ARBA" id="ARBA00022525"/>
    </source>
</evidence>
<evidence type="ECO:0000256" key="5">
    <source>
        <dbReference type="SAM" id="MobiDB-lite"/>
    </source>
</evidence>
<feature type="region of interest" description="Disordered" evidence="5">
    <location>
        <begin position="351"/>
        <end position="388"/>
    </location>
</feature>
<feature type="compositionally biased region" description="Polar residues" evidence="5">
    <location>
        <begin position="488"/>
        <end position="504"/>
    </location>
</feature>
<feature type="signal peptide" evidence="6">
    <location>
        <begin position="1"/>
        <end position="20"/>
    </location>
</feature>
<dbReference type="InterPro" id="IPR059100">
    <property type="entry name" value="TSP3_bac"/>
</dbReference>
<dbReference type="Pfam" id="PF18884">
    <property type="entry name" value="TSP3_bac"/>
    <property type="match status" value="3"/>
</dbReference>